<sequence>MERFTLNLNASKYIYALSTTAKFNIDVNFSNQNILQNGNLQDYKNNNYTLSLVFDSKMSEKFNFNLEGRESFGSAKTTSALQPFQSSSRSGQYKTTLAYQFQKTMIAETNFEYQYFRAIGGKTNYFFNEAKVTYTQPKSKTAYILGLSNTFNVRSLISQSIDANSDFYQEYFLRPRVIYLSVKFLL</sequence>
<protein>
    <recommendedName>
        <fullName evidence="3">TonB-dependent receptor</fullName>
    </recommendedName>
</protein>
<dbReference type="RefSeq" id="WP_182954709.1">
    <property type="nucleotide sequence ID" value="NZ_WNXC01000001.1"/>
</dbReference>
<organism evidence="1 2">
    <name type="scientific">Pedobacter gandavensis</name>
    <dbReference type="NCBI Taxonomy" id="2679963"/>
    <lineage>
        <taxon>Bacteria</taxon>
        <taxon>Pseudomonadati</taxon>
        <taxon>Bacteroidota</taxon>
        <taxon>Sphingobacteriia</taxon>
        <taxon>Sphingobacteriales</taxon>
        <taxon>Sphingobacteriaceae</taxon>
        <taxon>Pedobacter</taxon>
    </lineage>
</organism>
<accession>A0ABR6EVW3</accession>
<dbReference type="EMBL" id="WNXC01000001">
    <property type="protein sequence ID" value="MBB2148588.1"/>
    <property type="molecule type" value="Genomic_DNA"/>
</dbReference>
<comment type="caution">
    <text evidence="1">The sequence shown here is derived from an EMBL/GenBank/DDBJ whole genome shotgun (WGS) entry which is preliminary data.</text>
</comment>
<evidence type="ECO:0000313" key="1">
    <source>
        <dbReference type="EMBL" id="MBB2148588.1"/>
    </source>
</evidence>
<evidence type="ECO:0008006" key="3">
    <source>
        <dbReference type="Google" id="ProtNLM"/>
    </source>
</evidence>
<evidence type="ECO:0000313" key="2">
    <source>
        <dbReference type="Proteomes" id="UP000636110"/>
    </source>
</evidence>
<keyword evidence="2" id="KW-1185">Reference proteome</keyword>
<proteinExistence type="predicted"/>
<gene>
    <name evidence="1" type="ORF">GM920_06650</name>
</gene>
<dbReference type="Proteomes" id="UP000636110">
    <property type="component" value="Unassembled WGS sequence"/>
</dbReference>
<name>A0ABR6EVW3_9SPHI</name>
<reference evidence="1 2" key="1">
    <citation type="submission" date="2019-11" db="EMBL/GenBank/DDBJ databases">
        <title>Description of Pedobacter sp. LMG 31462T.</title>
        <authorList>
            <person name="Carlier A."/>
            <person name="Qi S."/>
            <person name="Vandamme P."/>
        </authorList>
    </citation>
    <scope>NUCLEOTIDE SEQUENCE [LARGE SCALE GENOMIC DNA]</scope>
    <source>
        <strain evidence="1 2">LMG 31462</strain>
    </source>
</reference>